<feature type="transmembrane region" description="Helical" evidence="3">
    <location>
        <begin position="126"/>
        <end position="143"/>
    </location>
</feature>
<feature type="region of interest" description="Disordered" evidence="2">
    <location>
        <begin position="283"/>
        <end position="339"/>
    </location>
</feature>
<evidence type="ECO:0000313" key="5">
    <source>
        <dbReference type="Proteomes" id="UP000287033"/>
    </source>
</evidence>
<dbReference type="PANTHER" id="PTHR15154">
    <property type="entry name" value="HAMARTIN"/>
    <property type="match status" value="1"/>
</dbReference>
<keyword evidence="3" id="KW-1133">Transmembrane helix</keyword>
<evidence type="ECO:0008006" key="6">
    <source>
        <dbReference type="Google" id="ProtNLM"/>
    </source>
</evidence>
<dbReference type="GO" id="GO:0008285">
    <property type="term" value="P:negative regulation of cell population proliferation"/>
    <property type="evidence" value="ECO:0007669"/>
    <property type="project" value="TreeGrafter"/>
</dbReference>
<keyword evidence="3" id="KW-0472">Membrane</keyword>
<dbReference type="GO" id="GO:0033596">
    <property type="term" value="C:TSC1-TSC2 complex"/>
    <property type="evidence" value="ECO:0007669"/>
    <property type="project" value="TreeGrafter"/>
</dbReference>
<keyword evidence="5" id="KW-1185">Reference proteome</keyword>
<name>A0A401SVX6_CHIPU</name>
<dbReference type="EMBL" id="BEZZ01000608">
    <property type="protein sequence ID" value="GCC34533.1"/>
    <property type="molecule type" value="Genomic_DNA"/>
</dbReference>
<dbReference type="InterPro" id="IPR007483">
    <property type="entry name" value="Hamartin"/>
</dbReference>
<dbReference type="AlphaFoldDB" id="A0A401SVX6"/>
<dbReference type="Proteomes" id="UP000287033">
    <property type="component" value="Unassembled WGS sequence"/>
</dbReference>
<organism evidence="4 5">
    <name type="scientific">Chiloscyllium punctatum</name>
    <name type="common">Brownbanded bambooshark</name>
    <name type="synonym">Hemiscyllium punctatum</name>
    <dbReference type="NCBI Taxonomy" id="137246"/>
    <lineage>
        <taxon>Eukaryota</taxon>
        <taxon>Metazoa</taxon>
        <taxon>Chordata</taxon>
        <taxon>Craniata</taxon>
        <taxon>Vertebrata</taxon>
        <taxon>Chondrichthyes</taxon>
        <taxon>Elasmobranchii</taxon>
        <taxon>Galeomorphii</taxon>
        <taxon>Galeoidea</taxon>
        <taxon>Orectolobiformes</taxon>
        <taxon>Hemiscylliidae</taxon>
        <taxon>Chiloscyllium</taxon>
    </lineage>
</organism>
<gene>
    <name evidence="4" type="ORF">chiPu_0013008</name>
</gene>
<dbReference type="PANTHER" id="PTHR15154:SF2">
    <property type="entry name" value="HAMARTIN"/>
    <property type="match status" value="1"/>
</dbReference>
<reference evidence="4 5" key="1">
    <citation type="journal article" date="2018" name="Nat. Ecol. Evol.">
        <title>Shark genomes provide insights into elasmobranch evolution and the origin of vertebrates.</title>
        <authorList>
            <person name="Hara Y"/>
            <person name="Yamaguchi K"/>
            <person name="Onimaru K"/>
            <person name="Kadota M"/>
            <person name="Koyanagi M"/>
            <person name="Keeley SD"/>
            <person name="Tatsumi K"/>
            <person name="Tanaka K"/>
            <person name="Motone F"/>
            <person name="Kageyama Y"/>
            <person name="Nozu R"/>
            <person name="Adachi N"/>
            <person name="Nishimura O"/>
            <person name="Nakagawa R"/>
            <person name="Tanegashima C"/>
            <person name="Kiyatake I"/>
            <person name="Matsumoto R"/>
            <person name="Murakumo K"/>
            <person name="Nishida K"/>
            <person name="Terakita A"/>
            <person name="Kuratani S"/>
            <person name="Sato K"/>
            <person name="Hyodo S Kuraku.S."/>
        </authorList>
    </citation>
    <scope>NUCLEOTIDE SEQUENCE [LARGE SCALE GENOMIC DNA]</scope>
</reference>
<sequence>MTQPVNVSDLVPLLESTDLQVLEEVKGIVTEHLRSDRGPLLLNALVDHYLEHNSVLAVQILSAVQEPHDKHLLDRLNECMGKTATRLPAVTLLGHVIRREPTWIHKLFRAPVLVSLLKCLKTETEVVVLTTGLLVLIILLPMIPQAGKQYLLDFFEIFGRLAAWSLQKPGQVPEVYLIHLHASVYALFHRLYGMYPCNFVSYLRSHYSMKENMETFEEVVKPMLEHVRIHPELVTGTKDRELDPIKWKRFETHDIVIECAKVSLDPKEASCEEGYTVMPKHFSTHTQHKPADHSSSPFSDSQSSFGSASSSTYTPRVPFSNLPGSQAHYKTPPTLQRLPADGIQDTLWSPSSACGLSTPPSSRGLSPSPFESASCLHRVHSTPVGGKGSSTEAPTLSPPPPCPADELMHSSLPTAASLPRKDGKLESGKPLIKQRHVTSDKGVVDSPGGFENESIKTVSLKELPEVIKGLNLQPDGTEKENEEAAIADELSEITPMDLQSLVTRGGFDSPFQHRTETLTGPQMKREQEFYSSASEQGLCPEPQQAPPSTCKASDHHRREQCPIKQGFMPIEKPSENCSGSPVKQEMLKAGSTSLDVFTPSPLLKVQALRHPSLGSGHPLPYEHLFDLALPKTASLFIKQKTSELQKVAAEHSEDPVLQSPVPISPLDVLDKLIQHGGDAHVKELSRLPLPSKSADWTHFGGSVPMDELQRLRNQLILLHNQLLYERYKREQHAVRNRRLLRKILKATALEEQNLAMKDQLKLQELDIGSLKHSLFIEQNQSRLLREEKESIVKHLNSQIADLQKERGDYRASCQELQNKLQDCQKMIGELKLELQKANNKACNTAYLLNQMTEKFTSTQSVQQQMEWLNKQLLLLSEVNELHMEKLLHSQMGSAKAAEAEMLQISLVREREKMKHRIQQQNQRLEASQRRITELENHLTKKEHLFLEQKKYLENVKNMASGELQAAESRYEAQKRITQTLQCEILELYSKLERAGPPEKPVTAERTPRPVEDMSENTSAISDSFDKSPATESANHQVQPAVGPSTSTDRSPERKLQPSLMVAEQEGVSQGTLSPNLLEQPTAPVTVGSYPSSKSLLGMRARELFRNKSESQCDNERPKMDSLFDSLKTEYSVELGDSLGPMKLQVSSPESVRQLSIMDYDGTHHDQN</sequence>
<feature type="compositionally biased region" description="Polar residues" evidence="2">
    <location>
        <begin position="351"/>
        <end position="371"/>
    </location>
</feature>
<feature type="region of interest" description="Disordered" evidence="2">
    <location>
        <begin position="351"/>
        <end position="409"/>
    </location>
</feature>
<dbReference type="Pfam" id="PF04388">
    <property type="entry name" value="Hamartin"/>
    <property type="match status" value="1"/>
</dbReference>
<dbReference type="OrthoDB" id="6022054at2759"/>
<protein>
    <recommendedName>
        <fullName evidence="6">Hamartin</fullName>
    </recommendedName>
</protein>
<keyword evidence="1" id="KW-0175">Coiled coil</keyword>
<feature type="compositionally biased region" description="Polar residues" evidence="2">
    <location>
        <begin position="1029"/>
        <end position="1048"/>
    </location>
</feature>
<evidence type="ECO:0000256" key="3">
    <source>
        <dbReference type="SAM" id="Phobius"/>
    </source>
</evidence>
<evidence type="ECO:0000313" key="4">
    <source>
        <dbReference type="EMBL" id="GCC34533.1"/>
    </source>
</evidence>
<dbReference type="GO" id="GO:0051726">
    <property type="term" value="P:regulation of cell cycle"/>
    <property type="evidence" value="ECO:0007669"/>
    <property type="project" value="TreeGrafter"/>
</dbReference>
<dbReference type="OMA" id="NRMASYS"/>
<dbReference type="STRING" id="137246.A0A401SVX6"/>
<feature type="region of interest" description="Disordered" evidence="2">
    <location>
        <begin position="993"/>
        <end position="1059"/>
    </location>
</feature>
<accession>A0A401SVX6</accession>
<evidence type="ECO:0000256" key="1">
    <source>
        <dbReference type="SAM" id="Coils"/>
    </source>
</evidence>
<feature type="coiled-coil region" evidence="1">
    <location>
        <begin position="746"/>
        <end position="840"/>
    </location>
</feature>
<dbReference type="GO" id="GO:0032007">
    <property type="term" value="P:negative regulation of TOR signaling"/>
    <property type="evidence" value="ECO:0007669"/>
    <property type="project" value="TreeGrafter"/>
</dbReference>
<feature type="compositionally biased region" description="Basic and acidic residues" evidence="2">
    <location>
        <begin position="993"/>
        <end position="1011"/>
    </location>
</feature>
<feature type="coiled-coil region" evidence="1">
    <location>
        <begin position="907"/>
        <end position="944"/>
    </location>
</feature>
<evidence type="ECO:0000256" key="2">
    <source>
        <dbReference type="SAM" id="MobiDB-lite"/>
    </source>
</evidence>
<feature type="compositionally biased region" description="Low complexity" evidence="2">
    <location>
        <begin position="294"/>
        <end position="311"/>
    </location>
</feature>
<comment type="caution">
    <text evidence="4">The sequence shown here is derived from an EMBL/GenBank/DDBJ whole genome shotgun (WGS) entry which is preliminary data.</text>
</comment>
<keyword evidence="3" id="KW-0812">Transmembrane</keyword>
<proteinExistence type="predicted"/>